<reference evidence="11" key="1">
    <citation type="journal article" date="2014" name="Int. J. Syst. Evol. Microbiol.">
        <title>Complete genome sequence of Corynebacterium casei LMG S-19264T (=DSM 44701T), isolated from a smear-ripened cheese.</title>
        <authorList>
            <consortium name="US DOE Joint Genome Institute (JGI-PGF)"/>
            <person name="Walter F."/>
            <person name="Albersmeier A."/>
            <person name="Kalinowski J."/>
            <person name="Ruckert C."/>
        </authorList>
    </citation>
    <scope>NUCLEOTIDE SEQUENCE</scope>
    <source>
        <strain evidence="11">JCM 12580</strain>
    </source>
</reference>
<dbReference type="CDD" id="cd06578">
    <property type="entry name" value="HemD"/>
    <property type="match status" value="1"/>
</dbReference>
<organism evidence="11 12">
    <name type="scientific">Lentibacillus kapialis</name>
    <dbReference type="NCBI Taxonomy" id="340214"/>
    <lineage>
        <taxon>Bacteria</taxon>
        <taxon>Bacillati</taxon>
        <taxon>Bacillota</taxon>
        <taxon>Bacilli</taxon>
        <taxon>Bacillales</taxon>
        <taxon>Bacillaceae</taxon>
        <taxon>Lentibacillus</taxon>
    </lineage>
</organism>
<evidence type="ECO:0000256" key="1">
    <source>
        <dbReference type="ARBA" id="ARBA00004772"/>
    </source>
</evidence>
<evidence type="ECO:0000256" key="5">
    <source>
        <dbReference type="ARBA" id="ARBA00023244"/>
    </source>
</evidence>
<evidence type="ECO:0000256" key="8">
    <source>
        <dbReference type="ARBA" id="ARBA00048617"/>
    </source>
</evidence>
<evidence type="ECO:0000256" key="6">
    <source>
        <dbReference type="ARBA" id="ARBA00037589"/>
    </source>
</evidence>
<feature type="domain" description="Tetrapyrrole biosynthesis uroporphyrinogen III synthase" evidence="10">
    <location>
        <begin position="22"/>
        <end position="246"/>
    </location>
</feature>
<keyword evidence="5 9" id="KW-0627">Porphyrin biosynthesis</keyword>
<evidence type="ECO:0000313" key="11">
    <source>
        <dbReference type="EMBL" id="GGJ84210.1"/>
    </source>
</evidence>
<evidence type="ECO:0000256" key="7">
    <source>
        <dbReference type="ARBA" id="ARBA00040167"/>
    </source>
</evidence>
<dbReference type="EC" id="4.2.1.75" evidence="3 9"/>
<dbReference type="EMBL" id="BMNQ01000002">
    <property type="protein sequence ID" value="GGJ84210.1"/>
    <property type="molecule type" value="Genomic_DNA"/>
</dbReference>
<proteinExistence type="inferred from homology"/>
<protein>
    <recommendedName>
        <fullName evidence="7 9">Uroporphyrinogen-III synthase</fullName>
        <ecNumber evidence="3 9">4.2.1.75</ecNumber>
    </recommendedName>
</protein>
<evidence type="ECO:0000256" key="3">
    <source>
        <dbReference type="ARBA" id="ARBA00013109"/>
    </source>
</evidence>
<accession>A0A917UTG2</accession>
<dbReference type="GO" id="GO:0006782">
    <property type="term" value="P:protoporphyrinogen IX biosynthetic process"/>
    <property type="evidence" value="ECO:0007669"/>
    <property type="project" value="UniProtKB-UniRule"/>
</dbReference>
<dbReference type="InterPro" id="IPR036108">
    <property type="entry name" value="4pyrrol_syn_uPrphyn_synt_sf"/>
</dbReference>
<dbReference type="PANTHER" id="PTHR38042:SF1">
    <property type="entry name" value="UROPORPHYRINOGEN-III SYNTHASE, CHLOROPLASTIC"/>
    <property type="match status" value="1"/>
</dbReference>
<dbReference type="GO" id="GO:0004852">
    <property type="term" value="F:uroporphyrinogen-III synthase activity"/>
    <property type="evidence" value="ECO:0007669"/>
    <property type="project" value="UniProtKB-UniRule"/>
</dbReference>
<keyword evidence="12" id="KW-1185">Reference proteome</keyword>
<keyword evidence="4 9" id="KW-0456">Lyase</keyword>
<evidence type="ECO:0000256" key="9">
    <source>
        <dbReference type="RuleBase" id="RU366031"/>
    </source>
</evidence>
<dbReference type="GO" id="GO:0006780">
    <property type="term" value="P:uroporphyrinogen III biosynthetic process"/>
    <property type="evidence" value="ECO:0007669"/>
    <property type="project" value="UniProtKB-UniRule"/>
</dbReference>
<dbReference type="AlphaFoldDB" id="A0A917UTG2"/>
<dbReference type="Proteomes" id="UP000658382">
    <property type="component" value="Unassembled WGS sequence"/>
</dbReference>
<sequence>MVLPLNGKQILITREEKQAKEFTHQVMQSGGVPIEVPLLKITCKYDEVLAQLNKKRKLFRWLFFTSTNGVRCFFQILKESDISHDFLAESKFAAVGHKTARELESYGYQADFIPSTYSAESMTKDFFTEYSQIEEPVLIVRGNRSRNVLPLWLKGQEVQFETVEVYETGSHLSEKDNLNATLNRQNLDAITFTSPSSVDAFMEMKDKQYMNFPPIVCIGTTTKDRASEWELTNLLVPGEFTIDGMMTLMEEYFKQKG</sequence>
<comment type="caution">
    <text evidence="11">The sequence shown here is derived from an EMBL/GenBank/DDBJ whole genome shotgun (WGS) entry which is preliminary data.</text>
</comment>
<evidence type="ECO:0000313" key="12">
    <source>
        <dbReference type="Proteomes" id="UP000658382"/>
    </source>
</evidence>
<dbReference type="InterPro" id="IPR003754">
    <property type="entry name" value="4pyrrol_synth_uPrphyn_synth"/>
</dbReference>
<comment type="pathway">
    <text evidence="1 9">Porphyrin-containing compound metabolism; protoporphyrin-IX biosynthesis; coproporphyrinogen-III from 5-aminolevulinate: step 3/4.</text>
</comment>
<gene>
    <name evidence="11" type="primary">hemD</name>
    <name evidence="11" type="ORF">GCM10007063_03410</name>
</gene>
<dbReference type="Pfam" id="PF02602">
    <property type="entry name" value="HEM4"/>
    <property type="match status" value="1"/>
</dbReference>
<evidence type="ECO:0000259" key="10">
    <source>
        <dbReference type="Pfam" id="PF02602"/>
    </source>
</evidence>
<comment type="catalytic activity">
    <reaction evidence="8 9">
        <text>hydroxymethylbilane = uroporphyrinogen III + H2O</text>
        <dbReference type="Rhea" id="RHEA:18965"/>
        <dbReference type="ChEBI" id="CHEBI:15377"/>
        <dbReference type="ChEBI" id="CHEBI:57308"/>
        <dbReference type="ChEBI" id="CHEBI:57845"/>
        <dbReference type="EC" id="4.2.1.75"/>
    </reaction>
</comment>
<comment type="function">
    <text evidence="6 9">Catalyzes cyclization of the linear tetrapyrrole, hydroxymethylbilane, to the macrocyclic uroporphyrinogen III.</text>
</comment>
<dbReference type="Gene3D" id="3.40.50.10090">
    <property type="match status" value="2"/>
</dbReference>
<name>A0A917UTG2_9BACI</name>
<evidence type="ECO:0000256" key="2">
    <source>
        <dbReference type="ARBA" id="ARBA00008133"/>
    </source>
</evidence>
<dbReference type="InterPro" id="IPR039793">
    <property type="entry name" value="UROS/Hem4"/>
</dbReference>
<evidence type="ECO:0000256" key="4">
    <source>
        <dbReference type="ARBA" id="ARBA00023239"/>
    </source>
</evidence>
<dbReference type="PANTHER" id="PTHR38042">
    <property type="entry name" value="UROPORPHYRINOGEN-III SYNTHASE, CHLOROPLASTIC"/>
    <property type="match status" value="1"/>
</dbReference>
<dbReference type="RefSeq" id="WP_188631321.1">
    <property type="nucleotide sequence ID" value="NZ_BMNQ01000002.1"/>
</dbReference>
<dbReference type="SUPFAM" id="SSF69618">
    <property type="entry name" value="HemD-like"/>
    <property type="match status" value="1"/>
</dbReference>
<comment type="similarity">
    <text evidence="2 9">Belongs to the uroporphyrinogen-III synthase family.</text>
</comment>
<reference evidence="11" key="2">
    <citation type="submission" date="2020-09" db="EMBL/GenBank/DDBJ databases">
        <authorList>
            <person name="Sun Q."/>
            <person name="Ohkuma M."/>
        </authorList>
    </citation>
    <scope>NUCLEOTIDE SEQUENCE</scope>
    <source>
        <strain evidence="11">JCM 12580</strain>
    </source>
</reference>